<dbReference type="Proteomes" id="UP000783686">
    <property type="component" value="Unassembled WGS sequence"/>
</dbReference>
<dbReference type="OrthoDB" id="338970at2759"/>
<evidence type="ECO:0000313" key="8">
    <source>
        <dbReference type="Proteomes" id="UP000614601"/>
    </source>
</evidence>
<comment type="caution">
    <text evidence="7">The sequence shown here is derived from an EMBL/GenBank/DDBJ whole genome shotgun (WGS) entry which is preliminary data.</text>
</comment>
<dbReference type="InterPro" id="IPR042533">
    <property type="entry name" value="Nucleoporin_Nup155_C_1"/>
</dbReference>
<dbReference type="GO" id="GO:0044611">
    <property type="term" value="C:nuclear pore inner ring"/>
    <property type="evidence" value="ECO:0007669"/>
    <property type="project" value="TreeGrafter"/>
</dbReference>
<dbReference type="InterPro" id="IPR007187">
    <property type="entry name" value="Nucleoporin_Nup133/Nup155_C"/>
</dbReference>
<dbReference type="Gene3D" id="1.20.58.1780">
    <property type="match status" value="1"/>
</dbReference>
<dbReference type="PANTHER" id="PTHR10350:SF6">
    <property type="entry name" value="NUCLEAR PORE COMPLEX PROTEIN NUP155"/>
    <property type="match status" value="1"/>
</dbReference>
<dbReference type="EMBL" id="CAJFDH010000004">
    <property type="protein sequence ID" value="CAD5218904.1"/>
    <property type="molecule type" value="Genomic_DNA"/>
</dbReference>
<evidence type="ECO:0000256" key="1">
    <source>
        <dbReference type="ARBA" id="ARBA00004123"/>
    </source>
</evidence>
<dbReference type="InterPro" id="IPR042538">
    <property type="entry name" value="Nucleoporin_Nup155_C_3"/>
</dbReference>
<keyword evidence="4" id="KW-0539">Nucleus</keyword>
<dbReference type="PANTHER" id="PTHR10350">
    <property type="entry name" value="NUCLEAR PORE COMPLEX PROTEIN NUP155"/>
    <property type="match status" value="1"/>
</dbReference>
<dbReference type="GO" id="GO:0036228">
    <property type="term" value="P:protein localization to nuclear inner membrane"/>
    <property type="evidence" value="ECO:0007669"/>
    <property type="project" value="TreeGrafter"/>
</dbReference>
<reference evidence="7" key="1">
    <citation type="submission" date="2020-09" db="EMBL/GenBank/DDBJ databases">
        <authorList>
            <person name="Kikuchi T."/>
        </authorList>
    </citation>
    <scope>NUCLEOTIDE SEQUENCE</scope>
    <source>
        <strain evidence="7">SH1</strain>
    </source>
</reference>
<keyword evidence="8" id="KW-1185">Reference proteome</keyword>
<dbReference type="GO" id="GO:0006606">
    <property type="term" value="P:protein import into nucleus"/>
    <property type="evidence" value="ECO:0007669"/>
    <property type="project" value="TreeGrafter"/>
</dbReference>
<dbReference type="Proteomes" id="UP000614601">
    <property type="component" value="Unassembled WGS sequence"/>
</dbReference>
<dbReference type="GO" id="GO:0000972">
    <property type="term" value="P:transcription-dependent tethering of RNA polymerase II gene DNA at nuclear periphery"/>
    <property type="evidence" value="ECO:0007669"/>
    <property type="project" value="TreeGrafter"/>
</dbReference>
<protein>
    <recommendedName>
        <fullName evidence="9">Nuclear pore complex protein Nup155</fullName>
    </recommendedName>
</protein>
<comment type="similarity">
    <text evidence="2">Belongs to the non-repetitive/WGA-negative nucleoporin family.</text>
</comment>
<comment type="subcellular location">
    <subcellularLocation>
        <location evidence="1">Nucleus</location>
    </subcellularLocation>
</comment>
<feature type="domain" description="Nucleoporin Nup133/Nup155-like C-terminal" evidence="5">
    <location>
        <begin position="625"/>
        <end position="1282"/>
    </location>
</feature>
<sequence length="1299" mass="148688">MADLVKTYIENEKADADLAQKLITNDIGRLCTSGSMETDYRDFSDLGVREFVELNYTPLPQELKEQLRNLQTNCAFGIFPDIYRAWMIVDSDLFLWNFEFNKDLAYYDHIENTILKVDLVTLRQGSFNGRFSQALVVATTGDLYLLGVGFIDESRQETVCGQIDHKNPNLFLVLEEIAKISLDGVVVTDLASTSDGRIFFSADNDVYECDYFSERWFSSSVQKVNLTKSLFPNPLSLFQSKEKIMQLAVDDTRHILYSLTDHSKIVVYDLGNTGQSFSRVTDSSLDRIVKDNQYQISCDTAFVRELVSISVVSSTRSLYIYLEAITSFGIRIFFTCSDQFLVERGVNRFAQHSVRPKCLNAVHIRFPTGNPSVTLQEQKRVYYGNTLNGTTIMALSSAREESYVYAMSSVNFTYTQRLIESYNKLQVQNAMVWSASRTAERLALEQCKVRETAINVATMKEIELVPALQPPQFSQQHVFSVDKVHIVTPEGVLTVGHSAPVEILRQILEKYGTESRQLKDWLYIHGNIEVCIQALIIICSDQSTDLNIKEPAIRTFFSVGGQPELMSPPLSGRGQGDFFNAQSTLNFEETNHFMNQTGPLVSSTPRRALQQQKQVPASEMDMRPSFRHDALYTHFTRIVYYIWNRNVCQRRDNEILSYLYLEDLQLINKHIALFQQAIGQFNLISGVKGAGFQIDGEVIERENRSLDQLRQLIGITREFLNLWILLLEHNFTAVVGGLPSDVKEQILKWNFSELVANKPEQIGVELISALIKFYFGDEAKTENLNNRLASECPKLFTNEDANILKGIELLHTARNVNSSSERERAIHRAMEVMKKHAERADMILVANLLKDLNYYVGIIDMALARAKRVDPRDYAKIAYRKNLQELGDMQEAVEKRAGVYSIVIDTLNYLHGIATKDSKQNDGPLSKAAAVVERDQIIYRISHSDDEICQVYLFRWLIENGMEEKVLSEPNETLEHFIYNEIETSGATIYFDMLWQYYKGTEEYAKAAKLLYELATKKAKTTNTEKKLEFLSHALICINSAPESQPNVQLKANIRDWLDVARVQLQAQQQLKAEAGRRLDPSVVEETINELNSNLLTVSDLFELANRFDFPLIKLAVLHCAGHFDAEMVEGIYKNLIHEDLERVDTEGKDMYAAARSLATRLAQLRRQYAASPKYFPTKFIVQELLQYSLNSLSPKWFEQVIRGSEIQVHELITECLHVYRVVDPFWRRNSQAKKFMVQLCMLLSENFIQKAPQIVHEERLVTKDTCLEFVGTLLLDLQDSLENTDRLKSLQTRLEEIR</sequence>
<name>A0A811KQX4_9BILA</name>
<organism evidence="7 8">
    <name type="scientific">Bursaphelenchus okinawaensis</name>
    <dbReference type="NCBI Taxonomy" id="465554"/>
    <lineage>
        <taxon>Eukaryota</taxon>
        <taxon>Metazoa</taxon>
        <taxon>Ecdysozoa</taxon>
        <taxon>Nematoda</taxon>
        <taxon>Chromadorea</taxon>
        <taxon>Rhabditida</taxon>
        <taxon>Tylenchina</taxon>
        <taxon>Tylenchomorpha</taxon>
        <taxon>Aphelenchoidea</taxon>
        <taxon>Aphelenchoididae</taxon>
        <taxon>Bursaphelenchus</taxon>
    </lineage>
</organism>
<feature type="domain" description="Nucleoporin Nup133/Nup155-like N-terminal" evidence="6">
    <location>
        <begin position="51"/>
        <end position="421"/>
    </location>
</feature>
<dbReference type="Pfam" id="PF03177">
    <property type="entry name" value="Nucleoporin_C"/>
    <property type="match status" value="1"/>
</dbReference>
<dbReference type="InterPro" id="IPR014908">
    <property type="entry name" value="Nucleoporin_Nup133/Nup155_N"/>
</dbReference>
<proteinExistence type="inferred from homology"/>
<dbReference type="Pfam" id="PF08801">
    <property type="entry name" value="Nucleoporin_N"/>
    <property type="match status" value="1"/>
</dbReference>
<dbReference type="InterPro" id="IPR042537">
    <property type="entry name" value="Nucleoporin_Nup155_C_2"/>
</dbReference>
<dbReference type="Gene3D" id="1.25.40.450">
    <property type="entry name" value="Nucleoporin, helical domain, N-terminal subdomain"/>
    <property type="match status" value="1"/>
</dbReference>
<dbReference type="Gene3D" id="1.20.120.1880">
    <property type="entry name" value="Nucleoporin, helical C-terminal domain"/>
    <property type="match status" value="1"/>
</dbReference>
<evidence type="ECO:0000256" key="2">
    <source>
        <dbReference type="ARBA" id="ARBA00007373"/>
    </source>
</evidence>
<evidence type="ECO:0000259" key="5">
    <source>
        <dbReference type="Pfam" id="PF03177"/>
    </source>
</evidence>
<evidence type="ECO:0000313" key="7">
    <source>
        <dbReference type="EMBL" id="CAD5218904.1"/>
    </source>
</evidence>
<accession>A0A811KQX4</accession>
<keyword evidence="3" id="KW-0813">Transport</keyword>
<dbReference type="InterPro" id="IPR004870">
    <property type="entry name" value="Nucleoporin_Nup155"/>
</dbReference>
<gene>
    <name evidence="7" type="ORF">BOKJ2_LOCUS8114</name>
</gene>
<evidence type="ECO:0000256" key="3">
    <source>
        <dbReference type="ARBA" id="ARBA00022448"/>
    </source>
</evidence>
<dbReference type="GO" id="GO:0017056">
    <property type="term" value="F:structural constituent of nuclear pore"/>
    <property type="evidence" value="ECO:0007669"/>
    <property type="project" value="InterPro"/>
</dbReference>
<dbReference type="GO" id="GO:0006405">
    <property type="term" value="P:RNA export from nucleus"/>
    <property type="evidence" value="ECO:0007669"/>
    <property type="project" value="TreeGrafter"/>
</dbReference>
<dbReference type="EMBL" id="CAJFCW020000004">
    <property type="protein sequence ID" value="CAG9112093.1"/>
    <property type="molecule type" value="Genomic_DNA"/>
</dbReference>
<evidence type="ECO:0008006" key="9">
    <source>
        <dbReference type="Google" id="ProtNLM"/>
    </source>
</evidence>
<evidence type="ECO:0000259" key="6">
    <source>
        <dbReference type="Pfam" id="PF08801"/>
    </source>
</evidence>
<evidence type="ECO:0000256" key="4">
    <source>
        <dbReference type="ARBA" id="ARBA00023242"/>
    </source>
</evidence>
<dbReference type="Gene3D" id="1.25.40.440">
    <property type="entry name" value="Nucleoporin, helical domain, central subdomain"/>
    <property type="match status" value="1"/>
</dbReference>